<sequence>MKKVIIDTLDQLSVEESKPFLGTQSRDVDSIQSSDEAKTCPSVLNAKRNDDAAWKALMEKAIDIASDYGIDPSSPIMAGGQQHHNDFLVDTPSVYWKSATYLPFLDRLVAEINEKLVVPLPGFEAQLRIPGFSM</sequence>
<dbReference type="AlphaFoldDB" id="A0AAD9QS96"/>
<keyword evidence="2" id="KW-1185">Reference proteome</keyword>
<name>A0AAD9QS96_ACRCE</name>
<organism evidence="1 2">
    <name type="scientific">Acropora cervicornis</name>
    <name type="common">Staghorn coral</name>
    <dbReference type="NCBI Taxonomy" id="6130"/>
    <lineage>
        <taxon>Eukaryota</taxon>
        <taxon>Metazoa</taxon>
        <taxon>Cnidaria</taxon>
        <taxon>Anthozoa</taxon>
        <taxon>Hexacorallia</taxon>
        <taxon>Scleractinia</taxon>
        <taxon>Astrocoeniina</taxon>
        <taxon>Acroporidae</taxon>
        <taxon>Acropora</taxon>
    </lineage>
</organism>
<evidence type="ECO:0000313" key="1">
    <source>
        <dbReference type="EMBL" id="KAK2566438.1"/>
    </source>
</evidence>
<reference evidence="1" key="2">
    <citation type="journal article" date="2023" name="Science">
        <title>Genomic signatures of disease resistance in endangered staghorn corals.</title>
        <authorList>
            <person name="Vollmer S.V."/>
            <person name="Selwyn J.D."/>
            <person name="Despard B.A."/>
            <person name="Roesel C.L."/>
        </authorList>
    </citation>
    <scope>NUCLEOTIDE SEQUENCE</scope>
    <source>
        <strain evidence="1">K2</strain>
    </source>
</reference>
<reference evidence="1" key="1">
    <citation type="journal article" date="2023" name="G3 (Bethesda)">
        <title>Whole genome assembly and annotation of the endangered Caribbean coral Acropora cervicornis.</title>
        <authorList>
            <person name="Selwyn J.D."/>
            <person name="Vollmer S.V."/>
        </authorList>
    </citation>
    <scope>NUCLEOTIDE SEQUENCE</scope>
    <source>
        <strain evidence="1">K2</strain>
    </source>
</reference>
<evidence type="ECO:0000313" key="2">
    <source>
        <dbReference type="Proteomes" id="UP001249851"/>
    </source>
</evidence>
<accession>A0AAD9QS96</accession>
<protein>
    <submittedName>
        <fullName evidence="1">Uncharacterized protein</fullName>
    </submittedName>
</protein>
<proteinExistence type="predicted"/>
<dbReference type="EMBL" id="JARQWQ010000017">
    <property type="protein sequence ID" value="KAK2566438.1"/>
    <property type="molecule type" value="Genomic_DNA"/>
</dbReference>
<comment type="caution">
    <text evidence="1">The sequence shown here is derived from an EMBL/GenBank/DDBJ whole genome shotgun (WGS) entry which is preliminary data.</text>
</comment>
<gene>
    <name evidence="1" type="ORF">P5673_009954</name>
</gene>
<dbReference type="Proteomes" id="UP001249851">
    <property type="component" value="Unassembled WGS sequence"/>
</dbReference>